<feature type="domain" description="AAA" evidence="1">
    <location>
        <begin position="8"/>
        <end position="96"/>
    </location>
</feature>
<dbReference type="EMBL" id="PNGC01000001">
    <property type="protein sequence ID" value="PMB90765.1"/>
    <property type="molecule type" value="Genomic_DNA"/>
</dbReference>
<evidence type="ECO:0000313" key="2">
    <source>
        <dbReference type="EMBL" id="PMB90765.1"/>
    </source>
</evidence>
<proteinExistence type="predicted"/>
<protein>
    <recommendedName>
        <fullName evidence="1">AAA domain-containing protein</fullName>
    </recommendedName>
</protein>
<dbReference type="PANTHER" id="PTHR33295:SF20">
    <property type="entry name" value="ATPASE"/>
    <property type="match status" value="1"/>
</dbReference>
<accession>A0ABX4UR83</accession>
<dbReference type="Pfam" id="PF13173">
    <property type="entry name" value="AAA_14"/>
    <property type="match status" value="1"/>
</dbReference>
<comment type="caution">
    <text evidence="2">The sequence shown here is derived from an EMBL/GenBank/DDBJ whole genome shotgun (WGS) entry which is preliminary data.</text>
</comment>
<reference evidence="2 3" key="1">
    <citation type="submission" date="2017-09" db="EMBL/GenBank/DDBJ databases">
        <title>Bacterial strain isolated from the female urinary microbiota.</title>
        <authorList>
            <person name="Thomas-White K."/>
            <person name="Kumar N."/>
            <person name="Forster S."/>
            <person name="Putonti C."/>
            <person name="Lawley T."/>
            <person name="Wolfe A.J."/>
        </authorList>
    </citation>
    <scope>NUCLEOTIDE SEQUENCE [LARGE SCALE GENOMIC DNA]</scope>
    <source>
        <strain evidence="2 3">UMB0744</strain>
    </source>
</reference>
<evidence type="ECO:0000259" key="1">
    <source>
        <dbReference type="Pfam" id="PF13173"/>
    </source>
</evidence>
<dbReference type="PANTHER" id="PTHR33295">
    <property type="entry name" value="ATPASE"/>
    <property type="match status" value="1"/>
</dbReference>
<keyword evidence="3" id="KW-1185">Reference proteome</keyword>
<organism evidence="2 3">
    <name type="scientific">Varibaculum cambriense</name>
    <dbReference type="NCBI Taxonomy" id="184870"/>
    <lineage>
        <taxon>Bacteria</taxon>
        <taxon>Bacillati</taxon>
        <taxon>Actinomycetota</taxon>
        <taxon>Actinomycetes</taxon>
        <taxon>Actinomycetales</taxon>
        <taxon>Actinomycetaceae</taxon>
        <taxon>Varibaculum</taxon>
    </lineage>
</organism>
<dbReference type="Proteomes" id="UP000243201">
    <property type="component" value="Unassembled WGS sequence"/>
</dbReference>
<dbReference type="InterPro" id="IPR041682">
    <property type="entry name" value="AAA_14"/>
</dbReference>
<gene>
    <name evidence="2" type="ORF">CJ240_03330</name>
</gene>
<name>A0ABX4UR83_9ACTO</name>
<evidence type="ECO:0000313" key="3">
    <source>
        <dbReference type="Proteomes" id="UP000243201"/>
    </source>
</evidence>
<sequence>MSEHFEDLSHDRMRDARTFHSSVQRAVEQQSIRFLHIGEAPELDDWTRVLNSLREKYALRITVTGSNASLFAGESLTYLAGRYIAVDVLPLSLGEYRTSPLRRQSGNTGLSGNGSGNSSVILNCSAGSANTLPLEVIARARYAPPRTPF</sequence>